<evidence type="ECO:0000313" key="3">
    <source>
        <dbReference type="Proteomes" id="UP001596409"/>
    </source>
</evidence>
<feature type="transmembrane region" description="Helical" evidence="1">
    <location>
        <begin position="220"/>
        <end position="245"/>
    </location>
</feature>
<organism evidence="2 3">
    <name type="scientific">Streptomyces viridiviolaceus</name>
    <dbReference type="NCBI Taxonomy" id="68282"/>
    <lineage>
        <taxon>Bacteria</taxon>
        <taxon>Bacillati</taxon>
        <taxon>Actinomycetota</taxon>
        <taxon>Actinomycetes</taxon>
        <taxon>Kitasatosporales</taxon>
        <taxon>Streptomycetaceae</taxon>
        <taxon>Streptomyces</taxon>
    </lineage>
</organism>
<gene>
    <name evidence="2" type="ORF">ACFQMH_41325</name>
</gene>
<feature type="transmembrane region" description="Helical" evidence="1">
    <location>
        <begin position="101"/>
        <end position="123"/>
    </location>
</feature>
<keyword evidence="1" id="KW-1133">Transmembrane helix</keyword>
<keyword evidence="1" id="KW-0472">Membrane</keyword>
<keyword evidence="1" id="KW-0812">Transmembrane</keyword>
<proteinExistence type="predicted"/>
<dbReference type="EMBL" id="JBHSYM010000112">
    <property type="protein sequence ID" value="MFC7018022.1"/>
    <property type="molecule type" value="Genomic_DNA"/>
</dbReference>
<keyword evidence="3" id="KW-1185">Reference proteome</keyword>
<dbReference type="Proteomes" id="UP001596409">
    <property type="component" value="Unassembled WGS sequence"/>
</dbReference>
<comment type="caution">
    <text evidence="2">The sequence shown here is derived from an EMBL/GenBank/DDBJ whole genome shotgun (WGS) entry which is preliminary data.</text>
</comment>
<feature type="transmembrane region" description="Helical" evidence="1">
    <location>
        <begin position="129"/>
        <end position="149"/>
    </location>
</feature>
<accession>A0ABW2EH08</accession>
<dbReference type="RefSeq" id="WP_189880600.1">
    <property type="nucleotide sequence ID" value="NZ_BMWA01000045.1"/>
</dbReference>
<protein>
    <submittedName>
        <fullName evidence="2">DUF3592 domain-containing protein</fullName>
    </submittedName>
</protein>
<reference evidence="3" key="1">
    <citation type="journal article" date="2019" name="Int. J. Syst. Evol. Microbiol.">
        <title>The Global Catalogue of Microorganisms (GCM) 10K type strain sequencing project: providing services to taxonomists for standard genome sequencing and annotation.</title>
        <authorList>
            <consortium name="The Broad Institute Genomics Platform"/>
            <consortium name="The Broad Institute Genome Sequencing Center for Infectious Disease"/>
            <person name="Wu L."/>
            <person name="Ma J."/>
        </authorList>
    </citation>
    <scope>NUCLEOTIDE SEQUENCE [LARGE SCALE GENOMIC DNA]</scope>
    <source>
        <strain evidence="3">JCM 4855</strain>
    </source>
</reference>
<name>A0ABW2EH08_9ACTN</name>
<evidence type="ECO:0000313" key="2">
    <source>
        <dbReference type="EMBL" id="MFC7018022.1"/>
    </source>
</evidence>
<evidence type="ECO:0000256" key="1">
    <source>
        <dbReference type="SAM" id="Phobius"/>
    </source>
</evidence>
<sequence length="254" mass="27275">MVARLVHDGVLLERAGEELAIPLTAIERVVVDGRRAAIELTVPDGTAPHVHCAEDESVVAVAAFADAVNRLLPTRAQGEPRADGSTLVTVRSLAVQERRMTAGGAALIVLLLATGAVMMAVGVAGGARYSAMLVPAFIGILIGWLTAYLPSRSLRRTWWLRKHGIAVIAQFSHNTDRMRAYRYSDTSGESHFHTTTSHGQRIEVIYDPGNPSRAVVRESLAMRCMTTVLALVGLATLAGALWYAYTVITDAFTG</sequence>